<protein>
    <recommendedName>
        <fullName evidence="3">Vacuolar sorting protein Vps3844 C-terminal domain-containing protein</fullName>
    </recommendedName>
</protein>
<feature type="signal peptide" evidence="2">
    <location>
        <begin position="1"/>
        <end position="21"/>
    </location>
</feature>
<gene>
    <name evidence="4" type="ORF">CPB83DRAFT_856393</name>
</gene>
<dbReference type="InterPro" id="IPR024382">
    <property type="entry name" value="Vps3844_C"/>
</dbReference>
<keyword evidence="5" id="KW-1185">Reference proteome</keyword>
<keyword evidence="1" id="KW-0472">Membrane</keyword>
<dbReference type="Pfam" id="PF12955">
    <property type="entry name" value="Vps3844_C"/>
    <property type="match status" value="1"/>
</dbReference>
<dbReference type="EMBL" id="MU157862">
    <property type="protein sequence ID" value="KAF9527343.1"/>
    <property type="molecule type" value="Genomic_DNA"/>
</dbReference>
<comment type="caution">
    <text evidence="4">The sequence shown here is derived from an EMBL/GenBank/DDBJ whole genome shotgun (WGS) entry which is preliminary data.</text>
</comment>
<keyword evidence="1" id="KW-1133">Transmembrane helix</keyword>
<dbReference type="OrthoDB" id="5583277at2759"/>
<sequence>MMLAPFSLCLLLTTALGTANAVYVYLSPPQDFLRSTLSPEDASAAVSRHLGLEAFEAMRDMSNTLYEEDNTFVGQGGRHGLILTLEEDDVTAILPSSLRPAFSLATPPDTPIYSLSTVARTYLHRASHSYASVFPSMEILAPKHVEQLSAFFESVEDARFAALDLSSLRHLGEGRYSKEYAEVSREMRAFLERIAEDDGFSLAVFTYATPWSTSLMKRSPAVQSQAPLPSTAPPQQPIGGVSTCFTTVDACNNGTSTCSGKGQCVKAAKAGHECFVCTCGKTTTGDGTAIKTEYWAGEKCERKDISGPFVLLTGTVIVILLLIAGSVSLLYTIGDQPLPSTLLATAVNAKKE</sequence>
<evidence type="ECO:0000256" key="2">
    <source>
        <dbReference type="SAM" id="SignalP"/>
    </source>
</evidence>
<dbReference type="PANTHER" id="PTHR36853:SF1">
    <property type="entry name" value="DUF3844 DOMAIN-CONTAINING PROTEIN"/>
    <property type="match status" value="1"/>
</dbReference>
<dbReference type="PANTHER" id="PTHR36853">
    <property type="entry name" value="EXPRESSED PROTEIN"/>
    <property type="match status" value="1"/>
</dbReference>
<dbReference type="InterPro" id="IPR053065">
    <property type="entry name" value="Archenteron_Induction-Rel"/>
</dbReference>
<name>A0A9P6JP12_9AGAR</name>
<feature type="domain" description="Vacuolar sorting protein Vps3844 C-terminal" evidence="3">
    <location>
        <begin position="244"/>
        <end position="343"/>
    </location>
</feature>
<feature type="chain" id="PRO_5040484909" description="Vacuolar sorting protein Vps3844 C-terminal domain-containing protein" evidence="2">
    <location>
        <begin position="22"/>
        <end position="352"/>
    </location>
</feature>
<dbReference type="GO" id="GO:0005783">
    <property type="term" value="C:endoplasmic reticulum"/>
    <property type="evidence" value="ECO:0007669"/>
    <property type="project" value="TreeGrafter"/>
</dbReference>
<evidence type="ECO:0000259" key="3">
    <source>
        <dbReference type="Pfam" id="PF12955"/>
    </source>
</evidence>
<dbReference type="AlphaFoldDB" id="A0A9P6JP12"/>
<feature type="transmembrane region" description="Helical" evidence="1">
    <location>
        <begin position="309"/>
        <end position="333"/>
    </location>
</feature>
<evidence type="ECO:0000313" key="5">
    <source>
        <dbReference type="Proteomes" id="UP000807306"/>
    </source>
</evidence>
<keyword evidence="2" id="KW-0732">Signal</keyword>
<keyword evidence="1" id="KW-0812">Transmembrane</keyword>
<reference evidence="4" key="1">
    <citation type="submission" date="2020-11" db="EMBL/GenBank/DDBJ databases">
        <authorList>
            <consortium name="DOE Joint Genome Institute"/>
            <person name="Ahrendt S."/>
            <person name="Riley R."/>
            <person name="Andreopoulos W."/>
            <person name="Labutti K."/>
            <person name="Pangilinan J."/>
            <person name="Ruiz-Duenas F.J."/>
            <person name="Barrasa J.M."/>
            <person name="Sanchez-Garcia M."/>
            <person name="Camarero S."/>
            <person name="Miyauchi S."/>
            <person name="Serrano A."/>
            <person name="Linde D."/>
            <person name="Babiker R."/>
            <person name="Drula E."/>
            <person name="Ayuso-Fernandez I."/>
            <person name="Pacheco R."/>
            <person name="Padilla G."/>
            <person name="Ferreira P."/>
            <person name="Barriuso J."/>
            <person name="Kellner H."/>
            <person name="Castanera R."/>
            <person name="Alfaro M."/>
            <person name="Ramirez L."/>
            <person name="Pisabarro A.G."/>
            <person name="Kuo A."/>
            <person name="Tritt A."/>
            <person name="Lipzen A."/>
            <person name="He G."/>
            <person name="Yan M."/>
            <person name="Ng V."/>
            <person name="Cullen D."/>
            <person name="Martin F."/>
            <person name="Rosso M.-N."/>
            <person name="Henrissat B."/>
            <person name="Hibbett D."/>
            <person name="Martinez A.T."/>
            <person name="Grigoriev I.V."/>
        </authorList>
    </citation>
    <scope>NUCLEOTIDE SEQUENCE</scope>
    <source>
        <strain evidence="4">CBS 506.95</strain>
    </source>
</reference>
<accession>A0A9P6JP12</accession>
<organism evidence="4 5">
    <name type="scientific">Crepidotus variabilis</name>
    <dbReference type="NCBI Taxonomy" id="179855"/>
    <lineage>
        <taxon>Eukaryota</taxon>
        <taxon>Fungi</taxon>
        <taxon>Dikarya</taxon>
        <taxon>Basidiomycota</taxon>
        <taxon>Agaricomycotina</taxon>
        <taxon>Agaricomycetes</taxon>
        <taxon>Agaricomycetidae</taxon>
        <taxon>Agaricales</taxon>
        <taxon>Agaricineae</taxon>
        <taxon>Crepidotaceae</taxon>
        <taxon>Crepidotus</taxon>
    </lineage>
</organism>
<proteinExistence type="predicted"/>
<evidence type="ECO:0000256" key="1">
    <source>
        <dbReference type="SAM" id="Phobius"/>
    </source>
</evidence>
<dbReference type="Proteomes" id="UP000807306">
    <property type="component" value="Unassembled WGS sequence"/>
</dbReference>
<evidence type="ECO:0000313" key="4">
    <source>
        <dbReference type="EMBL" id="KAF9527343.1"/>
    </source>
</evidence>